<dbReference type="InterPro" id="IPR029044">
    <property type="entry name" value="Nucleotide-diphossugar_trans"/>
</dbReference>
<name>A0A6C0EPN6_9ZZZZ</name>
<sequence length="210" mass="25010">MKIFVIHYKKLIDRKKHILEQFEKYNITEYEFIDIDRDELDGYDLTKFENLPNSLIAIGLSHLYAYKEIKNNYDEALILEDDVILCDDFMTVFNNYLKQLPKDYDMCFYGSCYHLHIEPHNLIPNKNIYEKSLENGSTRTLHCYMISKKCAIKVCDYVDNIKSKINLPADIWMNKIAIDINLKMYWAEPTISMQGSDFDVRVFNKSYTYQ</sequence>
<proteinExistence type="predicted"/>
<evidence type="ECO:0000313" key="2">
    <source>
        <dbReference type="EMBL" id="QHT30672.1"/>
    </source>
</evidence>
<feature type="domain" description="Glycosyl transferase family 25" evidence="1">
    <location>
        <begin position="2"/>
        <end position="171"/>
    </location>
</feature>
<evidence type="ECO:0000259" key="1">
    <source>
        <dbReference type="Pfam" id="PF01755"/>
    </source>
</evidence>
<dbReference type="Pfam" id="PF01755">
    <property type="entry name" value="Glyco_transf_25"/>
    <property type="match status" value="1"/>
</dbReference>
<protein>
    <recommendedName>
        <fullName evidence="1">Glycosyl transferase family 25 domain-containing protein</fullName>
    </recommendedName>
</protein>
<dbReference type="EMBL" id="MN738906">
    <property type="protein sequence ID" value="QHT30672.1"/>
    <property type="molecule type" value="Genomic_DNA"/>
</dbReference>
<reference evidence="2" key="1">
    <citation type="journal article" date="2020" name="Nature">
        <title>Giant virus diversity and host interactions through global metagenomics.</title>
        <authorList>
            <person name="Schulz F."/>
            <person name="Roux S."/>
            <person name="Paez-Espino D."/>
            <person name="Jungbluth S."/>
            <person name="Walsh D.A."/>
            <person name="Denef V.J."/>
            <person name="McMahon K.D."/>
            <person name="Konstantinidis K.T."/>
            <person name="Eloe-Fadrosh E.A."/>
            <person name="Kyrpides N.C."/>
            <person name="Woyke T."/>
        </authorList>
    </citation>
    <scope>NUCLEOTIDE SEQUENCE</scope>
    <source>
        <strain evidence="2">GVMAG-M-3300009151-35</strain>
    </source>
</reference>
<dbReference type="InterPro" id="IPR002654">
    <property type="entry name" value="Glyco_trans_25"/>
</dbReference>
<dbReference type="CDD" id="cd06532">
    <property type="entry name" value="Glyco_transf_25"/>
    <property type="match status" value="1"/>
</dbReference>
<dbReference type="AlphaFoldDB" id="A0A6C0EPN6"/>
<dbReference type="Gene3D" id="3.90.550.10">
    <property type="entry name" value="Spore Coat Polysaccharide Biosynthesis Protein SpsA, Chain A"/>
    <property type="match status" value="1"/>
</dbReference>
<organism evidence="2">
    <name type="scientific">viral metagenome</name>
    <dbReference type="NCBI Taxonomy" id="1070528"/>
    <lineage>
        <taxon>unclassified sequences</taxon>
        <taxon>metagenomes</taxon>
        <taxon>organismal metagenomes</taxon>
    </lineage>
</organism>
<accession>A0A6C0EPN6</accession>